<dbReference type="InterPro" id="IPR013762">
    <property type="entry name" value="Integrase-like_cat_sf"/>
</dbReference>
<reference evidence="4 5" key="1">
    <citation type="submission" date="2018-05" db="EMBL/GenBank/DDBJ databases">
        <title>Genome sequencing, assembly and analysis of the novel insecticidal bacterium, Chromobacterium phragmitis.</title>
        <authorList>
            <person name="Sparks M.E."/>
            <person name="Blackburn M.B."/>
            <person name="Gundersen-Rindal D.E."/>
        </authorList>
    </citation>
    <scope>NUCLEOTIDE SEQUENCE [LARGE SCALE GENOMIC DNA]</scope>
    <source>
        <strain evidence="4">IIBBL 274-1</strain>
    </source>
</reference>
<evidence type="ECO:0000256" key="1">
    <source>
        <dbReference type="ARBA" id="ARBA00022908"/>
    </source>
</evidence>
<dbReference type="Pfam" id="PF20172">
    <property type="entry name" value="DUF6538"/>
    <property type="match status" value="1"/>
</dbReference>
<dbReference type="InterPro" id="IPR046668">
    <property type="entry name" value="DUF6538"/>
</dbReference>
<dbReference type="PANTHER" id="PTHR30349">
    <property type="entry name" value="PHAGE INTEGRASE-RELATED"/>
    <property type="match status" value="1"/>
</dbReference>
<dbReference type="InterPro" id="IPR002104">
    <property type="entry name" value="Integrase_catalytic"/>
</dbReference>
<dbReference type="PROSITE" id="PS51898">
    <property type="entry name" value="TYR_RECOMBINASE"/>
    <property type="match status" value="1"/>
</dbReference>
<accession>A0A344ULC7</accession>
<dbReference type="InterPro" id="IPR050090">
    <property type="entry name" value="Tyrosine_recombinase_XerCD"/>
</dbReference>
<dbReference type="GO" id="GO:0015074">
    <property type="term" value="P:DNA integration"/>
    <property type="evidence" value="ECO:0007669"/>
    <property type="project" value="UniProtKB-KW"/>
</dbReference>
<dbReference type="AlphaFoldDB" id="A0A344ULC7"/>
<dbReference type="InterPro" id="IPR011010">
    <property type="entry name" value="DNA_brk_join_enz"/>
</dbReference>
<sequence>MDAFIMTATTRTSNTPNKPPYTYINEHGVYYFQLRLPKDIQALPAEQRRGLPPSIIRKSLKTSSTREAAKRAGAQLAHYTELFEEIRKDCQRATASVTLLKNLTLSEAEAIALKYREATEQVAEALASRGANIEHDGEEWAVSINAAGARALAIQHEIKQTDADLNIDGFLRQKNIDLVDSPSRELAAAMVSKTLHSMLSEDRATAVIERARARETELPVSNQTPLQSLLEQLIARRKPTQKREQVYRAVVENYEAFIKRPAIVPDDFNDRATLEKYRDFILSNNKISSWNNRHAAVLNMLIKLAYDLELIARPFSVHISDNEEKAVRRALALPVHDQSDEVRRAFTDAELERVKALRVYKQHPEYLDFLLYTGMRCTEAAQLMPSDVIEDPRHGLFVRVRDTEGRTVKTAASVRTVPVPSGYLTGYIKSNMDKPYLFPHIAPHGVLPAERAERIIRRFSDQKQRAGFDKQVTLYSFRHTWKLKARAAKVEDYLSDYITGALLHK</sequence>
<dbReference type="Proteomes" id="UP000252038">
    <property type="component" value="Chromosome"/>
</dbReference>
<dbReference type="EMBL" id="CP029554">
    <property type="protein sequence ID" value="AXE36075.1"/>
    <property type="molecule type" value="Genomic_DNA"/>
</dbReference>
<dbReference type="GO" id="GO:0006310">
    <property type="term" value="P:DNA recombination"/>
    <property type="evidence" value="ECO:0007669"/>
    <property type="project" value="UniProtKB-KW"/>
</dbReference>
<feature type="domain" description="Tyr recombinase" evidence="3">
    <location>
        <begin position="341"/>
        <end position="505"/>
    </location>
</feature>
<gene>
    <name evidence="4" type="ORF">DK843_18300</name>
</gene>
<dbReference type="KEGG" id="chrb:DK843_18300"/>
<dbReference type="Gene3D" id="1.10.443.10">
    <property type="entry name" value="Intergrase catalytic core"/>
    <property type="match status" value="1"/>
</dbReference>
<dbReference type="SUPFAM" id="SSF56349">
    <property type="entry name" value="DNA breaking-rejoining enzymes"/>
    <property type="match status" value="1"/>
</dbReference>
<evidence type="ECO:0000313" key="4">
    <source>
        <dbReference type="EMBL" id="AXE36075.1"/>
    </source>
</evidence>
<keyword evidence="1" id="KW-0229">DNA integration</keyword>
<protein>
    <recommendedName>
        <fullName evidence="3">Tyr recombinase domain-containing protein</fullName>
    </recommendedName>
</protein>
<evidence type="ECO:0000313" key="5">
    <source>
        <dbReference type="Proteomes" id="UP000252038"/>
    </source>
</evidence>
<proteinExistence type="predicted"/>
<name>A0A344ULC7_9NEIS</name>
<evidence type="ECO:0000256" key="2">
    <source>
        <dbReference type="ARBA" id="ARBA00023172"/>
    </source>
</evidence>
<dbReference type="GO" id="GO:0003677">
    <property type="term" value="F:DNA binding"/>
    <property type="evidence" value="ECO:0007669"/>
    <property type="project" value="InterPro"/>
</dbReference>
<organism evidence="4 5">
    <name type="scientific">Chromobacterium phragmitis</name>
    <dbReference type="NCBI Taxonomy" id="2202141"/>
    <lineage>
        <taxon>Bacteria</taxon>
        <taxon>Pseudomonadati</taxon>
        <taxon>Pseudomonadota</taxon>
        <taxon>Betaproteobacteria</taxon>
        <taxon>Neisseriales</taxon>
        <taxon>Chromobacteriaceae</taxon>
        <taxon>Chromobacterium</taxon>
    </lineage>
</organism>
<keyword evidence="2" id="KW-0233">DNA recombination</keyword>
<evidence type="ECO:0000259" key="3">
    <source>
        <dbReference type="PROSITE" id="PS51898"/>
    </source>
</evidence>